<proteinExistence type="inferred from homology"/>
<comment type="caution">
    <text evidence="16">The sequence shown here is derived from an EMBL/GenBank/DDBJ whole genome shotgun (WGS) entry which is preliminary data.</text>
</comment>
<organism evidence="16 17">
    <name type="scientific">Allosphingosinicella humi</name>
    <dbReference type="NCBI Taxonomy" id="2068657"/>
    <lineage>
        <taxon>Bacteria</taxon>
        <taxon>Pseudomonadati</taxon>
        <taxon>Pseudomonadota</taxon>
        <taxon>Alphaproteobacteria</taxon>
        <taxon>Sphingomonadales</taxon>
        <taxon>Sphingomonadaceae</taxon>
        <taxon>Allosphingosinicella</taxon>
    </lineage>
</organism>
<dbReference type="OrthoDB" id="100605at2"/>
<keyword evidence="6" id="KW-0963">Cytoplasm</keyword>
<evidence type="ECO:0000256" key="2">
    <source>
        <dbReference type="ARBA" id="ARBA00004496"/>
    </source>
</evidence>
<gene>
    <name evidence="16" type="ORF">DF286_07655</name>
</gene>
<feature type="binding site" evidence="13">
    <location>
        <begin position="135"/>
        <end position="137"/>
    </location>
    <ligand>
        <name>a peptide</name>
        <dbReference type="ChEBI" id="CHEBI:60466"/>
    </ligand>
</feature>
<dbReference type="InterPro" id="IPR001930">
    <property type="entry name" value="Peptidase_M1"/>
</dbReference>
<dbReference type="CDD" id="cd09599">
    <property type="entry name" value="M1_LTA4H"/>
    <property type="match status" value="1"/>
</dbReference>
<evidence type="ECO:0000256" key="7">
    <source>
        <dbReference type="ARBA" id="ARBA00022670"/>
    </source>
</evidence>
<keyword evidence="8 14" id="KW-0479">Metal-binding</keyword>
<keyword evidence="17" id="KW-1185">Reference proteome</keyword>
<dbReference type="InterPro" id="IPR049980">
    <property type="entry name" value="LTA4H_cat"/>
</dbReference>
<dbReference type="SUPFAM" id="SSF48371">
    <property type="entry name" value="ARM repeat"/>
    <property type="match status" value="1"/>
</dbReference>
<feature type="binding site" evidence="14">
    <location>
        <position position="300"/>
    </location>
    <ligand>
        <name>Zn(2+)</name>
        <dbReference type="ChEBI" id="CHEBI:29105"/>
        <note>catalytic</note>
    </ligand>
</feature>
<keyword evidence="16" id="KW-0031">Aminopeptidase</keyword>
<evidence type="ECO:0000256" key="6">
    <source>
        <dbReference type="ARBA" id="ARBA00022490"/>
    </source>
</evidence>
<evidence type="ECO:0000256" key="12">
    <source>
        <dbReference type="PIRSR" id="PIRSR634015-1"/>
    </source>
</evidence>
<dbReference type="Gene3D" id="3.30.2010.30">
    <property type="match status" value="1"/>
</dbReference>
<dbReference type="Gene3D" id="2.60.40.1730">
    <property type="entry name" value="tricorn interacting facor f3 domain"/>
    <property type="match status" value="1"/>
</dbReference>
<evidence type="ECO:0000256" key="3">
    <source>
        <dbReference type="ARBA" id="ARBA00010136"/>
    </source>
</evidence>
<dbReference type="InterPro" id="IPR027268">
    <property type="entry name" value="Peptidase_M4/M1_CTD_sf"/>
</dbReference>
<feature type="binding site" evidence="13">
    <location>
        <begin position="267"/>
        <end position="272"/>
    </location>
    <ligand>
        <name>a peptide</name>
        <dbReference type="ChEBI" id="CHEBI:60466"/>
    </ligand>
</feature>
<feature type="domain" description="Peptidase M1 leukotriene A4 hydrolase/aminopeptidase C-terminal" evidence="15">
    <location>
        <begin position="463"/>
        <end position="602"/>
    </location>
</feature>
<dbReference type="FunFam" id="3.30.2010.30:FF:000001">
    <property type="entry name" value="Leukotriene A(4) hydrolase"/>
    <property type="match status" value="1"/>
</dbReference>
<dbReference type="SUPFAM" id="SSF55486">
    <property type="entry name" value="Metalloproteases ('zincins'), catalytic domain"/>
    <property type="match status" value="1"/>
</dbReference>
<comment type="subcellular location">
    <subcellularLocation>
        <location evidence="2">Cytoplasm</location>
    </subcellularLocation>
</comment>
<dbReference type="GO" id="GO:0016285">
    <property type="term" value="F:alanyl aminopeptidase activity"/>
    <property type="evidence" value="ECO:0007669"/>
    <property type="project" value="UniProtKB-EC"/>
</dbReference>
<evidence type="ECO:0000256" key="9">
    <source>
        <dbReference type="ARBA" id="ARBA00022801"/>
    </source>
</evidence>
<keyword evidence="11" id="KW-0482">Metalloprotease</keyword>
<dbReference type="PANTHER" id="PTHR45726:SF3">
    <property type="entry name" value="LEUKOTRIENE A-4 HYDROLASE"/>
    <property type="match status" value="1"/>
</dbReference>
<evidence type="ECO:0000313" key="16">
    <source>
        <dbReference type="EMBL" id="PWG03910.1"/>
    </source>
</evidence>
<dbReference type="Gene3D" id="1.25.40.320">
    <property type="entry name" value="Peptidase M1, leukotriene A4 hydrolase/aminopeptidase C-terminal domain"/>
    <property type="match status" value="1"/>
</dbReference>
<feature type="active site" description="Proton acceptor" evidence="12">
    <location>
        <position position="297"/>
    </location>
</feature>
<evidence type="ECO:0000256" key="5">
    <source>
        <dbReference type="ARBA" id="ARBA00015611"/>
    </source>
</evidence>
<dbReference type="InterPro" id="IPR034015">
    <property type="entry name" value="M1_LTA4H"/>
</dbReference>
<dbReference type="GO" id="GO:0008237">
    <property type="term" value="F:metallopeptidase activity"/>
    <property type="evidence" value="ECO:0007669"/>
    <property type="project" value="UniProtKB-KW"/>
</dbReference>
<evidence type="ECO:0000256" key="10">
    <source>
        <dbReference type="ARBA" id="ARBA00022833"/>
    </source>
</evidence>
<comment type="cofactor">
    <cofactor evidence="14">
        <name>Zn(2+)</name>
        <dbReference type="ChEBI" id="CHEBI:29105"/>
    </cofactor>
    <text evidence="14">Binds 1 zinc ion per subunit.</text>
</comment>
<dbReference type="InterPro" id="IPR038502">
    <property type="entry name" value="M1_LTA-4_hydro/amino_C_sf"/>
</dbReference>
<protein>
    <recommendedName>
        <fullName evidence="5">Aminopeptidase N</fullName>
        <ecNumber evidence="4">3.4.11.2</ecNumber>
    </recommendedName>
</protein>
<dbReference type="InterPro" id="IPR016024">
    <property type="entry name" value="ARM-type_fold"/>
</dbReference>
<feature type="binding site" evidence="13">
    <location>
        <begin position="557"/>
        <end position="559"/>
    </location>
    <ligand>
        <name>a peptide</name>
        <dbReference type="ChEBI" id="CHEBI:60466"/>
    </ligand>
</feature>
<dbReference type="Gene3D" id="1.10.390.10">
    <property type="entry name" value="Neutral Protease Domain 2"/>
    <property type="match status" value="1"/>
</dbReference>
<evidence type="ECO:0000256" key="13">
    <source>
        <dbReference type="PIRSR" id="PIRSR634015-2"/>
    </source>
</evidence>
<dbReference type="InterPro" id="IPR014782">
    <property type="entry name" value="Peptidase_M1_dom"/>
</dbReference>
<keyword evidence="10 14" id="KW-0862">Zinc</keyword>
<evidence type="ECO:0000259" key="15">
    <source>
        <dbReference type="SMART" id="SM01263"/>
    </source>
</evidence>
<sequence>MVAPVLLTEDAKDIHSYAIPAEARVTHVALDLVTDFDARQVGGTATLDIQAAEGANRIVLDTKGLQIRSVTNAQGQMLPWKLGNADETLGAPLTVQLNGADQIKITYKSAPDAAALQWLSPEQTSGKKYPFLFSQGQAILNRTWIPTQDSPGIRQTWEARIVVPAPLKAVMSAQNLMPEGEEVEGGGRAFHFKMDKPVAPYLIALAVGDIAFQSLGPRTGVYAEPSMLKAAANELADTERMVEAAEALYGPYRWGRYDMIVLPPAFPFGGMENPRLTFLTPTVLAGDKSLVSLIAHELAHSWSGNLVTNATWADFWLNEGVTSYIEGRIMEELYGRERAAQLIELGWEELEAAIQDAGAESPMTRLHLDLADQDPDEGMSSIAYDKGAAFLRTIEKAVGRQRFDQWLRGYFDRHAFQPITSALFLADLRKNLIQNDERLEQLLRLDEWVYQPGLPANAVVLRSEGFRVVDQQAQAYALGAPAASLGFPKWSYAQQVRFLNALPRELPEERLSALDTTFNLSQSNNSEVLFAWLQLAIANRYDPAVPALERFLTSQGRRKFVAPLFDSLVAQGEWGRPIATRIYEAARPTYHAVTAGTIDRLLKDLPEEQAKAA</sequence>
<evidence type="ECO:0000256" key="8">
    <source>
        <dbReference type="ARBA" id="ARBA00022723"/>
    </source>
</evidence>
<dbReference type="Pfam" id="PF17900">
    <property type="entry name" value="Peptidase_M1_N"/>
    <property type="match status" value="1"/>
</dbReference>
<evidence type="ECO:0000256" key="1">
    <source>
        <dbReference type="ARBA" id="ARBA00000098"/>
    </source>
</evidence>
<dbReference type="EC" id="3.4.11.2" evidence="4"/>
<reference evidence="16 17" key="1">
    <citation type="submission" date="2018-05" db="EMBL/GenBank/DDBJ databases">
        <title>Genome of Sphingosinicella humi QZX222.</title>
        <authorList>
            <person name="Qiao Z."/>
            <person name="Wang G."/>
        </authorList>
    </citation>
    <scope>NUCLEOTIDE SEQUENCE [LARGE SCALE GENOMIC DNA]</scope>
    <source>
        <strain evidence="16 17">QZX222</strain>
    </source>
</reference>
<feature type="binding site" evidence="14">
    <location>
        <position position="319"/>
    </location>
    <ligand>
        <name>Zn(2+)</name>
        <dbReference type="ChEBI" id="CHEBI:29105"/>
        <note>catalytic</note>
    </ligand>
</feature>
<dbReference type="Pfam" id="PF01433">
    <property type="entry name" value="Peptidase_M1"/>
    <property type="match status" value="1"/>
</dbReference>
<dbReference type="GO" id="GO:0005737">
    <property type="term" value="C:cytoplasm"/>
    <property type="evidence" value="ECO:0007669"/>
    <property type="project" value="UniProtKB-SubCell"/>
</dbReference>
<dbReference type="SUPFAM" id="SSF63737">
    <property type="entry name" value="Leukotriene A4 hydrolase N-terminal domain"/>
    <property type="match status" value="1"/>
</dbReference>
<dbReference type="PANTHER" id="PTHR45726">
    <property type="entry name" value="LEUKOTRIENE A-4 HYDROLASE"/>
    <property type="match status" value="1"/>
</dbReference>
<name>A0A2U2J6E8_9SPHN</name>
<dbReference type="GO" id="GO:0008270">
    <property type="term" value="F:zinc ion binding"/>
    <property type="evidence" value="ECO:0007669"/>
    <property type="project" value="InterPro"/>
</dbReference>
<dbReference type="GO" id="GO:0006508">
    <property type="term" value="P:proteolysis"/>
    <property type="evidence" value="ECO:0007669"/>
    <property type="project" value="UniProtKB-KW"/>
</dbReference>
<dbReference type="SMART" id="SM01263">
    <property type="entry name" value="Leuk-A4-hydro_C"/>
    <property type="match status" value="1"/>
</dbReference>
<keyword evidence="9" id="KW-0378">Hydrolase</keyword>
<keyword evidence="7" id="KW-0645">Protease</keyword>
<feature type="active site" description="Proton donor" evidence="12">
    <location>
        <position position="384"/>
    </location>
</feature>
<dbReference type="InterPro" id="IPR015211">
    <property type="entry name" value="Peptidase_M1_C"/>
</dbReference>
<dbReference type="Proteomes" id="UP000245916">
    <property type="component" value="Unassembled WGS sequence"/>
</dbReference>
<feature type="binding site" evidence="14">
    <location>
        <position position="296"/>
    </location>
    <ligand>
        <name>Zn(2+)</name>
        <dbReference type="ChEBI" id="CHEBI:29105"/>
        <note>catalytic</note>
    </ligand>
</feature>
<dbReference type="PRINTS" id="PR00756">
    <property type="entry name" value="ALADIPTASE"/>
</dbReference>
<evidence type="ECO:0000256" key="4">
    <source>
        <dbReference type="ARBA" id="ARBA00012564"/>
    </source>
</evidence>
<dbReference type="InterPro" id="IPR042097">
    <property type="entry name" value="Aminopeptidase_N-like_N_sf"/>
</dbReference>
<accession>A0A2U2J6E8</accession>
<evidence type="ECO:0000256" key="11">
    <source>
        <dbReference type="ARBA" id="ARBA00023049"/>
    </source>
</evidence>
<dbReference type="Pfam" id="PF09127">
    <property type="entry name" value="Leuk-A4-hydro_C"/>
    <property type="match status" value="1"/>
</dbReference>
<comment type="catalytic activity">
    <reaction evidence="1">
        <text>Release of an N-terminal amino acid, Xaa-|-Yaa- from a peptide, amide or arylamide. Xaa is preferably Ala, but may be most amino acids including Pro (slow action). When a terminal hydrophobic residue is followed by a prolyl residue, the two may be released as an intact Xaa-Pro dipeptide.</text>
        <dbReference type="EC" id="3.4.11.2"/>
    </reaction>
</comment>
<comment type="similarity">
    <text evidence="3">Belongs to the peptidase M1 family.</text>
</comment>
<dbReference type="InterPro" id="IPR045357">
    <property type="entry name" value="Aminopeptidase_N-like_N"/>
</dbReference>
<dbReference type="EMBL" id="QFFF01000001">
    <property type="protein sequence ID" value="PWG03910.1"/>
    <property type="molecule type" value="Genomic_DNA"/>
</dbReference>
<dbReference type="AlphaFoldDB" id="A0A2U2J6E8"/>
<evidence type="ECO:0000256" key="14">
    <source>
        <dbReference type="PIRSR" id="PIRSR634015-3"/>
    </source>
</evidence>
<evidence type="ECO:0000313" key="17">
    <source>
        <dbReference type="Proteomes" id="UP000245916"/>
    </source>
</evidence>